<dbReference type="Pfam" id="PF16369">
    <property type="entry name" value="GH43_C"/>
    <property type="match status" value="1"/>
</dbReference>
<dbReference type="InterPro" id="IPR006710">
    <property type="entry name" value="Glyco_hydro_43"/>
</dbReference>
<name>A0A9D2JYC2_9LACT</name>
<reference evidence="8" key="1">
    <citation type="journal article" date="2021" name="PeerJ">
        <title>Extensive microbial diversity within the chicken gut microbiome revealed by metagenomics and culture.</title>
        <authorList>
            <person name="Gilroy R."/>
            <person name="Ravi A."/>
            <person name="Getino M."/>
            <person name="Pursley I."/>
            <person name="Horton D.L."/>
            <person name="Alikhan N.F."/>
            <person name="Baker D."/>
            <person name="Gharbi K."/>
            <person name="Hall N."/>
            <person name="Watson M."/>
            <person name="Adriaenssens E.M."/>
            <person name="Foster-Nyarko E."/>
            <person name="Jarju S."/>
            <person name="Secka A."/>
            <person name="Antonio M."/>
            <person name="Oren A."/>
            <person name="Chaudhuri R.R."/>
            <person name="La Ragione R."/>
            <person name="Hildebrand F."/>
            <person name="Pallen M.J."/>
        </authorList>
    </citation>
    <scope>NUCLEOTIDE SEQUENCE</scope>
    <source>
        <strain evidence="8">CHK169-4300</strain>
    </source>
</reference>
<dbReference type="GO" id="GO:0004553">
    <property type="term" value="F:hydrolase activity, hydrolyzing O-glycosyl compounds"/>
    <property type="evidence" value="ECO:0007669"/>
    <property type="project" value="InterPro"/>
</dbReference>
<dbReference type="Gene3D" id="2.115.10.20">
    <property type="entry name" value="Glycosyl hydrolase domain, family 43"/>
    <property type="match status" value="1"/>
</dbReference>
<dbReference type="Gene3D" id="2.40.128.10">
    <property type="match status" value="1"/>
</dbReference>
<evidence type="ECO:0000256" key="2">
    <source>
        <dbReference type="ARBA" id="ARBA00009865"/>
    </source>
</evidence>
<evidence type="ECO:0000313" key="8">
    <source>
        <dbReference type="EMBL" id="HIZ71152.1"/>
    </source>
</evidence>
<feature type="domain" description="Extracellular endo-alpha-(1-&gt;5)-L-arabinanase C-terminal" evidence="7">
    <location>
        <begin position="296"/>
        <end position="399"/>
    </location>
</feature>
<comment type="similarity">
    <text evidence="2 6">Belongs to the glycosyl hydrolase 43 family.</text>
</comment>
<evidence type="ECO:0000256" key="6">
    <source>
        <dbReference type="RuleBase" id="RU361187"/>
    </source>
</evidence>
<dbReference type="GO" id="GO:0005975">
    <property type="term" value="P:carbohydrate metabolic process"/>
    <property type="evidence" value="ECO:0007669"/>
    <property type="project" value="InterPro"/>
</dbReference>
<organism evidence="8 9">
    <name type="scientific">Candidatus Atopostipes pullistercoris</name>
    <dbReference type="NCBI Taxonomy" id="2838467"/>
    <lineage>
        <taxon>Bacteria</taxon>
        <taxon>Bacillati</taxon>
        <taxon>Bacillota</taxon>
        <taxon>Bacilli</taxon>
        <taxon>Lactobacillales</taxon>
        <taxon>Carnobacteriaceae</taxon>
        <taxon>Atopostipes</taxon>
    </lineage>
</organism>
<dbReference type="Proteomes" id="UP000824106">
    <property type="component" value="Unassembled WGS sequence"/>
</dbReference>
<evidence type="ECO:0000256" key="3">
    <source>
        <dbReference type="ARBA" id="ARBA00022801"/>
    </source>
</evidence>
<dbReference type="EMBL" id="DXAZ01000077">
    <property type="protein sequence ID" value="HIZ71152.1"/>
    <property type="molecule type" value="Genomic_DNA"/>
</dbReference>
<keyword evidence="4 6" id="KW-0326">Glycosidase</keyword>
<dbReference type="InterPro" id="IPR032291">
    <property type="entry name" value="Abn2_C"/>
</dbReference>
<dbReference type="PANTHER" id="PTHR43301">
    <property type="entry name" value="ARABINAN ENDO-1,5-ALPHA-L-ARABINOSIDASE"/>
    <property type="match status" value="1"/>
</dbReference>
<dbReference type="InterPro" id="IPR023296">
    <property type="entry name" value="Glyco_hydro_beta-prop_sf"/>
</dbReference>
<comment type="pathway">
    <text evidence="1">Glycan metabolism; L-arabinan degradation.</text>
</comment>
<reference evidence="8" key="2">
    <citation type="submission" date="2021-04" db="EMBL/GenBank/DDBJ databases">
        <authorList>
            <person name="Gilroy R."/>
        </authorList>
    </citation>
    <scope>NUCLEOTIDE SEQUENCE</scope>
    <source>
        <strain evidence="8">CHK169-4300</strain>
    </source>
</reference>
<protein>
    <submittedName>
        <fullName evidence="8">Glycoside hydrolase family 43 protein</fullName>
    </submittedName>
</protein>
<proteinExistence type="inferred from homology"/>
<evidence type="ECO:0000259" key="7">
    <source>
        <dbReference type="Pfam" id="PF16369"/>
    </source>
</evidence>
<feature type="site" description="Important for catalytic activity, responsible for pKa modulation of the active site Glu and correct orientation of both the proton donor and substrate" evidence="5">
    <location>
        <position position="82"/>
    </location>
</feature>
<dbReference type="Pfam" id="PF04616">
    <property type="entry name" value="Glyco_hydro_43"/>
    <property type="match status" value="1"/>
</dbReference>
<keyword evidence="3 6" id="KW-0378">Hydrolase</keyword>
<evidence type="ECO:0000256" key="4">
    <source>
        <dbReference type="ARBA" id="ARBA00023295"/>
    </source>
</evidence>
<accession>A0A9D2JYC2</accession>
<gene>
    <name evidence="8" type="ORF">H9808_05240</name>
</gene>
<evidence type="ECO:0000256" key="5">
    <source>
        <dbReference type="PIRSR" id="PIRSR606710-2"/>
    </source>
</evidence>
<evidence type="ECO:0000256" key="1">
    <source>
        <dbReference type="ARBA" id="ARBA00004834"/>
    </source>
</evidence>
<dbReference type="PANTHER" id="PTHR43301:SF3">
    <property type="entry name" value="ARABINAN ENDO-1,5-ALPHA-L-ARABINOSIDASE A-RELATED"/>
    <property type="match status" value="1"/>
</dbReference>
<evidence type="ECO:0000313" key="9">
    <source>
        <dbReference type="Proteomes" id="UP000824106"/>
    </source>
</evidence>
<comment type="caution">
    <text evidence="8">The sequence shown here is derived from an EMBL/GenBank/DDBJ whole genome shotgun (WGS) entry which is preliminary data.</text>
</comment>
<sequence length="404" mass="45981">MRSAIGLASSKNIEGPYKYEDTIIYSDFLDHEAYDENSKVNKYYENTNLKELISKGTIEEVNPAWFTESGLYNTALYPNAIDPNLLYDKEGRLWLIYGSWSGGIFALELDKSSGRPIYPGEDSVTEDGRMVDRYFGTKIAAGYGRSAEGPFAIYDKNSDYYFLFVTYGGLAADGGYQVRVFRSKKIDGPYEDAMANEAVFPETFNQGVGNLTGNTDHMNIGNKIIGNFLFEQKDKEDGTEYEVGYLSPGHNSVYQEEKTGQLFLVFHTRFPNRGEEYELRIHQMFINEDGWPLVAPHRYAGETLKSIDPKEIIGQYMFINHGKDITGSIKKSKTIFLNKDYTISGDFQGEWAFKDDFEIELIIDDEQYKGILLKQWDPSTEEITMTFSALSKEGIEVWGSKTKE</sequence>
<dbReference type="SUPFAM" id="SSF75005">
    <property type="entry name" value="Arabinanase/levansucrase/invertase"/>
    <property type="match status" value="1"/>
</dbReference>
<dbReference type="InterPro" id="IPR050727">
    <property type="entry name" value="GH43_arabinanases"/>
</dbReference>
<dbReference type="AlphaFoldDB" id="A0A9D2JYC2"/>